<accession>A0A7X6KRY1</accession>
<comment type="caution">
    <text evidence="3">The sequence shown here is derived from an EMBL/GenBank/DDBJ whole genome shotgun (WGS) entry which is preliminary data.</text>
</comment>
<dbReference type="GO" id="GO:0016787">
    <property type="term" value="F:hydrolase activity"/>
    <property type="evidence" value="ECO:0007669"/>
    <property type="project" value="UniProtKB-KW"/>
</dbReference>
<sequence length="174" mass="18525">MTTALVVIDVQVDVLDGCVRVESALHAIRTLLSAARTARTPVVWVQHQGPGLEAGSDGWRIHPALDPLPGEPVVAKSYRDAFAGTDLAAALGDADHLVLCGAQTDYCVRTTAQRAAAEGYGITWVTDAHTTCDVRTAAGTVRAEDVIAQHDHYFGGLRYPGQEVRAVPAAQVQW</sequence>
<dbReference type="InterPro" id="IPR050272">
    <property type="entry name" value="Isochorismatase-like_hydrls"/>
</dbReference>
<dbReference type="EMBL" id="JAAXOX010000001">
    <property type="protein sequence ID" value="NKY21147.1"/>
    <property type="molecule type" value="Genomic_DNA"/>
</dbReference>
<evidence type="ECO:0000313" key="3">
    <source>
        <dbReference type="EMBL" id="NKY21147.1"/>
    </source>
</evidence>
<dbReference type="PANTHER" id="PTHR43540:SF14">
    <property type="entry name" value="ISOCHORISMATASE"/>
    <property type="match status" value="1"/>
</dbReference>
<dbReference type="Pfam" id="PF00857">
    <property type="entry name" value="Isochorismatase"/>
    <property type="match status" value="1"/>
</dbReference>
<name>A0A7X6KRY1_9CELL</name>
<evidence type="ECO:0000259" key="2">
    <source>
        <dbReference type="Pfam" id="PF00857"/>
    </source>
</evidence>
<dbReference type="InterPro" id="IPR000868">
    <property type="entry name" value="Isochorismatase-like_dom"/>
</dbReference>
<dbReference type="Gene3D" id="3.40.50.850">
    <property type="entry name" value="Isochorismatase-like"/>
    <property type="match status" value="1"/>
</dbReference>
<evidence type="ECO:0000313" key="4">
    <source>
        <dbReference type="Proteomes" id="UP000581206"/>
    </source>
</evidence>
<dbReference type="CDD" id="cd01014">
    <property type="entry name" value="nicotinamidase_related"/>
    <property type="match status" value="1"/>
</dbReference>
<dbReference type="AlphaFoldDB" id="A0A7X6KRY1"/>
<proteinExistence type="predicted"/>
<dbReference type="RefSeq" id="WP_168628271.1">
    <property type="nucleotide sequence ID" value="NZ_BONL01000003.1"/>
</dbReference>
<organism evidence="3 4">
    <name type="scientific">Cellulomonas denverensis</name>
    <dbReference type="NCBI Taxonomy" id="264297"/>
    <lineage>
        <taxon>Bacteria</taxon>
        <taxon>Bacillati</taxon>
        <taxon>Actinomycetota</taxon>
        <taxon>Actinomycetes</taxon>
        <taxon>Micrococcales</taxon>
        <taxon>Cellulomonadaceae</taxon>
        <taxon>Cellulomonas</taxon>
    </lineage>
</organism>
<keyword evidence="1 3" id="KW-0378">Hydrolase</keyword>
<dbReference type="PANTHER" id="PTHR43540">
    <property type="entry name" value="PEROXYUREIDOACRYLATE/UREIDOACRYLATE AMIDOHYDROLASE-RELATED"/>
    <property type="match status" value="1"/>
</dbReference>
<dbReference type="Proteomes" id="UP000581206">
    <property type="component" value="Unassembled WGS sequence"/>
</dbReference>
<dbReference type="InterPro" id="IPR036380">
    <property type="entry name" value="Isochorismatase-like_sf"/>
</dbReference>
<keyword evidence="4" id="KW-1185">Reference proteome</keyword>
<reference evidence="3 4" key="1">
    <citation type="submission" date="2020-04" db="EMBL/GenBank/DDBJ databases">
        <title>MicrobeNet Type strains.</title>
        <authorList>
            <person name="Nicholson A.C."/>
        </authorList>
    </citation>
    <scope>NUCLEOTIDE SEQUENCE [LARGE SCALE GENOMIC DNA]</scope>
    <source>
        <strain evidence="3 4">ATCC BAA-788</strain>
    </source>
</reference>
<protein>
    <submittedName>
        <fullName evidence="3">Cysteine hydrolase</fullName>
    </submittedName>
</protein>
<feature type="domain" description="Isochorismatase-like" evidence="2">
    <location>
        <begin position="3"/>
        <end position="135"/>
    </location>
</feature>
<gene>
    <name evidence="3" type="ORF">HGA03_00525</name>
</gene>
<evidence type="ECO:0000256" key="1">
    <source>
        <dbReference type="ARBA" id="ARBA00022801"/>
    </source>
</evidence>
<dbReference type="SUPFAM" id="SSF52499">
    <property type="entry name" value="Isochorismatase-like hydrolases"/>
    <property type="match status" value="1"/>
</dbReference>